<feature type="domain" description="Phosphoenolpyruvate carboxykinase GTP-utilising N-terminal" evidence="15">
    <location>
        <begin position="21"/>
        <end position="243"/>
    </location>
</feature>
<comment type="catalytic activity">
    <reaction evidence="12">
        <text>oxaloacetate + GTP = phosphoenolpyruvate + GDP + CO2</text>
        <dbReference type="Rhea" id="RHEA:10388"/>
        <dbReference type="ChEBI" id="CHEBI:16452"/>
        <dbReference type="ChEBI" id="CHEBI:16526"/>
        <dbReference type="ChEBI" id="CHEBI:37565"/>
        <dbReference type="ChEBI" id="CHEBI:58189"/>
        <dbReference type="ChEBI" id="CHEBI:58702"/>
        <dbReference type="EC" id="4.1.1.32"/>
    </reaction>
</comment>
<feature type="binding site" evidence="12">
    <location>
        <begin position="388"/>
        <end position="390"/>
    </location>
    <ligand>
        <name>substrate</name>
    </ligand>
</feature>
<dbReference type="Pfam" id="PF00821">
    <property type="entry name" value="PEPCK_GTP"/>
    <property type="match status" value="1"/>
</dbReference>
<keyword evidence="16" id="KW-0808">Transferase</keyword>
<keyword evidence="11 12" id="KW-0456">Lyase</keyword>
<dbReference type="AlphaFoldDB" id="A0A4D4LNP6"/>
<evidence type="ECO:0000313" key="17">
    <source>
        <dbReference type="Proteomes" id="UP000302139"/>
    </source>
</evidence>
<evidence type="ECO:0000256" key="11">
    <source>
        <dbReference type="ARBA" id="ARBA00023239"/>
    </source>
</evidence>
<keyword evidence="4 12" id="KW-0312">Gluconeogenesis</keyword>
<evidence type="ECO:0000256" key="9">
    <source>
        <dbReference type="ARBA" id="ARBA00023134"/>
    </source>
</evidence>
<feature type="region of interest" description="Disordered" evidence="13">
    <location>
        <begin position="538"/>
        <end position="594"/>
    </location>
</feature>
<dbReference type="UniPathway" id="UPA00138"/>
<comment type="subunit">
    <text evidence="3 12">Monomer.</text>
</comment>
<comment type="similarity">
    <text evidence="2 12">Belongs to the phosphoenolpyruvate carboxykinase [GTP] family.</text>
</comment>
<dbReference type="GO" id="GO:0005829">
    <property type="term" value="C:cytosol"/>
    <property type="evidence" value="ECO:0007669"/>
    <property type="project" value="TreeGrafter"/>
</dbReference>
<feature type="compositionally biased region" description="Low complexity" evidence="13">
    <location>
        <begin position="579"/>
        <end position="589"/>
    </location>
</feature>
<dbReference type="FunFam" id="3.40.449.10:FF:000005">
    <property type="entry name" value="Phosphoenolpyruvate carboxykinase [GTP]"/>
    <property type="match status" value="1"/>
</dbReference>
<evidence type="ECO:0000256" key="5">
    <source>
        <dbReference type="ARBA" id="ARBA00022490"/>
    </source>
</evidence>
<feature type="binding site" evidence="12">
    <location>
        <position position="298"/>
    </location>
    <ligand>
        <name>Mn(2+)</name>
        <dbReference type="ChEBI" id="CHEBI:29035"/>
    </ligand>
</feature>
<dbReference type="Gene3D" id="2.170.8.10">
    <property type="entry name" value="Phosphoenolpyruvate Carboxykinase, domain 2"/>
    <property type="match status" value="1"/>
</dbReference>
<dbReference type="InterPro" id="IPR018091">
    <property type="entry name" value="PEP_carboxykin_GTP_CS"/>
</dbReference>
<keyword evidence="7 12" id="KW-0547">Nucleotide-binding</keyword>
<dbReference type="EC" id="4.1.1.32" evidence="12"/>
<feature type="binding site" evidence="12">
    <location>
        <position position="80"/>
    </location>
    <ligand>
        <name>substrate</name>
    </ligand>
</feature>
<reference evidence="16 17" key="1">
    <citation type="submission" date="2019-04" db="EMBL/GenBank/DDBJ databases">
        <title>Draft genome sequences of Streptomyces avermitilis NBRC 14893.</title>
        <authorList>
            <person name="Komaki H."/>
            <person name="Tamura T."/>
            <person name="Hosoyama A."/>
        </authorList>
    </citation>
    <scope>NUCLEOTIDE SEQUENCE [LARGE SCALE GENOMIC DNA]</scope>
    <source>
        <strain evidence="16 17">NBRC 14893</strain>
    </source>
</reference>
<dbReference type="GO" id="GO:0004613">
    <property type="term" value="F:phosphoenolpyruvate carboxykinase (GTP) activity"/>
    <property type="evidence" value="ECO:0007669"/>
    <property type="project" value="UniProtKB-UniRule"/>
</dbReference>
<comment type="caution">
    <text evidence="16">The sequence shown here is derived from an EMBL/GenBank/DDBJ whole genome shotgun (WGS) entry which is preliminary data.</text>
</comment>
<proteinExistence type="inferred from homology"/>
<comment type="pathway">
    <text evidence="1 12">Carbohydrate biosynthesis; gluconeogenesis.</text>
</comment>
<gene>
    <name evidence="12 16" type="primary">pckG</name>
    <name evidence="16" type="ORF">SAV14893_025940</name>
</gene>
<feature type="binding site" evidence="12">
    <location>
        <position position="251"/>
    </location>
    <ligand>
        <name>Mn(2+)</name>
        <dbReference type="ChEBI" id="CHEBI:29035"/>
    </ligand>
</feature>
<evidence type="ECO:0000256" key="8">
    <source>
        <dbReference type="ARBA" id="ARBA00022793"/>
    </source>
</evidence>
<evidence type="ECO:0000256" key="2">
    <source>
        <dbReference type="ARBA" id="ARBA00005796"/>
    </source>
</evidence>
<keyword evidence="6 12" id="KW-0479">Metal-binding</keyword>
<dbReference type="Proteomes" id="UP000302139">
    <property type="component" value="Unassembled WGS sequence"/>
</dbReference>
<keyword evidence="10 12" id="KW-0464">Manganese</keyword>
<evidence type="ECO:0000256" key="10">
    <source>
        <dbReference type="ARBA" id="ARBA00023211"/>
    </source>
</evidence>
<dbReference type="GO" id="GO:0071333">
    <property type="term" value="P:cellular response to glucose stimulus"/>
    <property type="evidence" value="ECO:0007669"/>
    <property type="project" value="TreeGrafter"/>
</dbReference>
<dbReference type="EMBL" id="BJHX01000001">
    <property type="protein sequence ID" value="GDY63201.1"/>
    <property type="molecule type" value="Genomic_DNA"/>
</dbReference>
<dbReference type="CDD" id="cd00819">
    <property type="entry name" value="PEPCK_GTP"/>
    <property type="match status" value="1"/>
</dbReference>
<keyword evidence="5 12" id="KW-0963">Cytoplasm</keyword>
<evidence type="ECO:0000256" key="3">
    <source>
        <dbReference type="ARBA" id="ARBA00011245"/>
    </source>
</evidence>
<dbReference type="GO" id="GO:0019543">
    <property type="term" value="P:propionate catabolic process"/>
    <property type="evidence" value="ECO:0007669"/>
    <property type="project" value="TreeGrafter"/>
</dbReference>
<feature type="domain" description="Phosphoenolpyruvate carboxykinase C-terminal P-loop" evidence="14">
    <location>
        <begin position="247"/>
        <end position="540"/>
    </location>
</feature>
<evidence type="ECO:0000259" key="14">
    <source>
        <dbReference type="Pfam" id="PF00821"/>
    </source>
</evidence>
<dbReference type="NCBIfam" id="NF003253">
    <property type="entry name" value="PRK04210.1"/>
    <property type="match status" value="1"/>
</dbReference>
<dbReference type="InterPro" id="IPR008210">
    <property type="entry name" value="PEP_carboxykinase_N"/>
</dbReference>
<feature type="binding site" evidence="12">
    <location>
        <position position="273"/>
    </location>
    <ligand>
        <name>substrate</name>
    </ligand>
</feature>
<feature type="binding site" evidence="12">
    <location>
        <begin position="274"/>
        <end position="279"/>
    </location>
    <ligand>
        <name>GTP</name>
        <dbReference type="ChEBI" id="CHEBI:37565"/>
    </ligand>
</feature>
<dbReference type="SUPFAM" id="SSF68923">
    <property type="entry name" value="PEP carboxykinase N-terminal domain"/>
    <property type="match status" value="1"/>
</dbReference>
<dbReference type="SUPFAM" id="SSF53795">
    <property type="entry name" value="PEP carboxykinase-like"/>
    <property type="match status" value="1"/>
</dbReference>
<dbReference type="PANTHER" id="PTHR11561:SF0">
    <property type="entry name" value="PHOSPHOENOLPYRUVATE CARBOXYKINASE [GTP]-RELATED"/>
    <property type="match status" value="1"/>
</dbReference>
<dbReference type="InterPro" id="IPR013035">
    <property type="entry name" value="PEP_carboxykinase_C"/>
</dbReference>
<evidence type="ECO:0000256" key="7">
    <source>
        <dbReference type="ARBA" id="ARBA00022741"/>
    </source>
</evidence>
<evidence type="ECO:0000256" key="12">
    <source>
        <dbReference type="HAMAP-Rule" id="MF_00452"/>
    </source>
</evidence>
<dbReference type="GO" id="GO:0030145">
    <property type="term" value="F:manganese ion binding"/>
    <property type="evidence" value="ECO:0007669"/>
    <property type="project" value="UniProtKB-UniRule"/>
</dbReference>
<dbReference type="GO" id="GO:0033993">
    <property type="term" value="P:response to lipid"/>
    <property type="evidence" value="ECO:0007669"/>
    <property type="project" value="TreeGrafter"/>
</dbReference>
<dbReference type="GO" id="GO:0016301">
    <property type="term" value="F:kinase activity"/>
    <property type="evidence" value="ECO:0007669"/>
    <property type="project" value="UniProtKB-KW"/>
</dbReference>
<dbReference type="GO" id="GO:0042594">
    <property type="term" value="P:response to starvation"/>
    <property type="evidence" value="ECO:0007669"/>
    <property type="project" value="TreeGrafter"/>
</dbReference>
<feature type="active site" evidence="12">
    <location>
        <position position="275"/>
    </location>
</feature>
<dbReference type="PANTHER" id="PTHR11561">
    <property type="entry name" value="PHOSPHOENOLPYRUVATE CARBOXYKINASE"/>
    <property type="match status" value="1"/>
</dbReference>
<dbReference type="PROSITE" id="PS00505">
    <property type="entry name" value="PEPCK_GTP"/>
    <property type="match status" value="1"/>
</dbReference>
<feature type="binding site" evidence="12">
    <location>
        <begin position="516"/>
        <end position="519"/>
    </location>
    <ligand>
        <name>GTP</name>
        <dbReference type="ChEBI" id="CHEBI:37565"/>
    </ligand>
</feature>
<dbReference type="HAMAP" id="MF_00452">
    <property type="entry name" value="PEPCK_GTP"/>
    <property type="match status" value="1"/>
</dbReference>
<dbReference type="InterPro" id="IPR008209">
    <property type="entry name" value="PEP_carboxykinase_GTP"/>
</dbReference>
<keyword evidence="16" id="KW-0418">Kinase</keyword>
<dbReference type="GO" id="GO:0006094">
    <property type="term" value="P:gluconeogenesis"/>
    <property type="evidence" value="ECO:0007669"/>
    <property type="project" value="UniProtKB-UniRule"/>
</dbReference>
<dbReference type="Gene3D" id="3.40.449.10">
    <property type="entry name" value="Phosphoenolpyruvate Carboxykinase, domain 1"/>
    <property type="match status" value="1"/>
</dbReference>
<dbReference type="FunFam" id="2.170.8.10:FF:000003">
    <property type="entry name" value="Phosphoenolpyruvate carboxykinase [GTP]"/>
    <property type="match status" value="1"/>
</dbReference>
<evidence type="ECO:0000259" key="15">
    <source>
        <dbReference type="Pfam" id="PF17297"/>
    </source>
</evidence>
<feature type="binding site" evidence="12">
    <location>
        <position position="390"/>
    </location>
    <ligand>
        <name>GTP</name>
        <dbReference type="ChEBI" id="CHEBI:37565"/>
    </ligand>
</feature>
<keyword evidence="9 12" id="KW-0342">GTP-binding</keyword>
<feature type="binding site" evidence="12">
    <location>
        <begin position="222"/>
        <end position="224"/>
    </location>
    <ligand>
        <name>substrate</name>
    </ligand>
</feature>
<organism evidence="16 17">
    <name type="scientific">Streptomyces avermitilis</name>
    <dbReference type="NCBI Taxonomy" id="33903"/>
    <lineage>
        <taxon>Bacteria</taxon>
        <taxon>Bacillati</taxon>
        <taxon>Actinomycetota</taxon>
        <taxon>Actinomycetes</taxon>
        <taxon>Kitasatosporales</taxon>
        <taxon>Streptomycetaceae</taxon>
        <taxon>Streptomyces</taxon>
    </lineage>
</organism>
<evidence type="ECO:0000256" key="13">
    <source>
        <dbReference type="SAM" id="MobiDB-lite"/>
    </source>
</evidence>
<name>A0A4D4LNP6_STRAX</name>
<evidence type="ECO:0000256" key="1">
    <source>
        <dbReference type="ARBA" id="ARBA00004742"/>
    </source>
</evidence>
<comment type="function">
    <text evidence="12">Catalyzes the conversion of oxaloacetate (OAA) to phosphoenolpyruvate (PEP), the rate-limiting step in the metabolic pathway that produces glucose from lactate and other precursors derived from the citric acid cycle.</text>
</comment>
<sequence length="667" mass="73158">MARDIAAPSSVPTQHKELISWVNEIAELTQPDSVVWCDGSEAEYERLSEELVRKGTFRKLDPIKRPNSYYAASDPTDVARVEDRTFICSEKEEDAGPTNHWKDPAEMREIFAGEQGVFRGSMRGRTMYVVPFCMGPLGSDLSAIGVEITDSAYVAVSMRTMTRMGQPVLDELGTDGFFVRAVHTLGAPLEAGEADVPWPCNSTKYISHFPESREIWSYGSGYGGNALLGKKCYALRIASVMARDEGWLAEHMLILKLTPPQGESKYVAAAFPSACGKTNLAMLEPTVGGWTVETIGDDIAWMRFGEDGRLYAINPEAGFFGVAPGTGEHTNANAMKTLWGNSVFTNVALTDDNDIWWEGMTEETPAHLTDWKGNDWTPESGTPAAHPNARFTVPASQCPIIAPEWEDPKGVPISAILFGGRRATAVPLVTESFDWNHGVFLGANVASEKTAAAEGKVGELRRDPFAMLPFCGYNMGDYMGHWVDVAKDKDQAKLPKIYYVNWFRKNDEGKFVWPGFGENSRVLKWIVERLEGRAEGVETPSASCRPGRPWTRPASTCPRPTWTSCSPSTRRCGARRPRSCPSTSTPSASTHRRSCGTSTAHWCSAWAEALSLLRGRLRSALTSYIVTAGRGAGTTDRRGSAQRRVGPWACRHRSVRPDGGATAGPRP</sequence>
<comment type="subcellular location">
    <subcellularLocation>
        <location evidence="12">Cytoplasm</location>
    </subcellularLocation>
</comment>
<evidence type="ECO:0000313" key="16">
    <source>
        <dbReference type="EMBL" id="GDY63201.1"/>
    </source>
</evidence>
<accession>A0A4D4LNP6</accession>
<keyword evidence="16" id="KW-0670">Pyruvate</keyword>
<feature type="binding site" evidence="12">
    <location>
        <position position="421"/>
    </location>
    <ligand>
        <name>GTP</name>
        <dbReference type="ChEBI" id="CHEBI:37565"/>
    </ligand>
</feature>
<dbReference type="Gene3D" id="3.90.228.20">
    <property type="match status" value="1"/>
</dbReference>
<keyword evidence="8 12" id="KW-0210">Decarboxylase</keyword>
<protein>
    <recommendedName>
        <fullName evidence="12">Phosphoenolpyruvate carboxykinase [GTP]</fullName>
        <shortName evidence="12">PEP carboxykinase</shortName>
        <shortName evidence="12">PEPCK</shortName>
        <ecNumber evidence="12">4.1.1.32</ecNumber>
    </recommendedName>
    <alternativeName>
        <fullName evidence="12">GTP-dependent phosphoenolpyruvate carboxykinase</fullName>
        <shortName evidence="12">GTP-PEPCK</shortName>
    </alternativeName>
</protein>
<feature type="binding site" evidence="12">
    <location>
        <position position="231"/>
    </location>
    <ligand>
        <name>Mn(2+)</name>
        <dbReference type="ChEBI" id="CHEBI:29035"/>
    </ligand>
</feature>
<dbReference type="GO" id="GO:0005525">
    <property type="term" value="F:GTP binding"/>
    <property type="evidence" value="ECO:0007669"/>
    <property type="project" value="UniProtKB-UniRule"/>
</dbReference>
<dbReference type="GO" id="GO:0046327">
    <property type="term" value="P:glycerol biosynthetic process from pyruvate"/>
    <property type="evidence" value="ECO:0007669"/>
    <property type="project" value="TreeGrafter"/>
</dbReference>
<dbReference type="GO" id="GO:0006107">
    <property type="term" value="P:oxaloacetate metabolic process"/>
    <property type="evidence" value="ECO:0007669"/>
    <property type="project" value="TreeGrafter"/>
</dbReference>
<evidence type="ECO:0000256" key="6">
    <source>
        <dbReference type="ARBA" id="ARBA00022723"/>
    </source>
</evidence>
<comment type="cofactor">
    <cofactor evidence="12">
        <name>Mn(2+)</name>
        <dbReference type="ChEBI" id="CHEBI:29035"/>
    </cofactor>
    <text evidence="12">Binds 1 Mn(2+) ion per subunit.</text>
</comment>
<dbReference type="InterPro" id="IPR035077">
    <property type="entry name" value="PEP_carboxykinase_GTP_C"/>
</dbReference>
<evidence type="ECO:0000256" key="4">
    <source>
        <dbReference type="ARBA" id="ARBA00022432"/>
    </source>
</evidence>
<dbReference type="Pfam" id="PF17297">
    <property type="entry name" value="PEPCK_N"/>
    <property type="match status" value="1"/>
</dbReference>
<dbReference type="InterPro" id="IPR035078">
    <property type="entry name" value="PEP_carboxykinase_GTP_N"/>
</dbReference>